<comment type="caution">
    <text evidence="2">The sequence shown here is derived from an EMBL/GenBank/DDBJ whole genome shotgun (WGS) entry which is preliminary data.</text>
</comment>
<gene>
    <name evidence="2" type="ORF">ACH5RR_006611</name>
</gene>
<feature type="compositionally biased region" description="Basic and acidic residues" evidence="1">
    <location>
        <begin position="37"/>
        <end position="49"/>
    </location>
</feature>
<dbReference type="EMBL" id="JBJUIK010000003">
    <property type="protein sequence ID" value="KAL3533090.1"/>
    <property type="molecule type" value="Genomic_DNA"/>
</dbReference>
<evidence type="ECO:0000256" key="1">
    <source>
        <dbReference type="SAM" id="MobiDB-lite"/>
    </source>
</evidence>
<feature type="compositionally biased region" description="Acidic residues" evidence="1">
    <location>
        <begin position="50"/>
        <end position="60"/>
    </location>
</feature>
<accession>A0ABD3APH6</accession>
<evidence type="ECO:0000313" key="3">
    <source>
        <dbReference type="Proteomes" id="UP001630127"/>
    </source>
</evidence>
<reference evidence="2 3" key="1">
    <citation type="submission" date="2024-11" db="EMBL/GenBank/DDBJ databases">
        <title>A near-complete genome assembly of Cinchona calisaya.</title>
        <authorList>
            <person name="Lian D.C."/>
            <person name="Zhao X.W."/>
            <person name="Wei L."/>
        </authorList>
    </citation>
    <scope>NUCLEOTIDE SEQUENCE [LARGE SCALE GENOMIC DNA]</scope>
    <source>
        <tissue evidence="2">Nenye</tissue>
    </source>
</reference>
<protein>
    <submittedName>
        <fullName evidence="2">Uncharacterized protein</fullName>
    </submittedName>
</protein>
<dbReference type="AlphaFoldDB" id="A0ABD3APH6"/>
<feature type="region of interest" description="Disordered" evidence="1">
    <location>
        <begin position="28"/>
        <end position="62"/>
    </location>
</feature>
<dbReference type="Proteomes" id="UP001630127">
    <property type="component" value="Unassembled WGS sequence"/>
</dbReference>
<name>A0ABD3APH6_9GENT</name>
<keyword evidence="3" id="KW-1185">Reference proteome</keyword>
<organism evidence="2 3">
    <name type="scientific">Cinchona calisaya</name>
    <dbReference type="NCBI Taxonomy" id="153742"/>
    <lineage>
        <taxon>Eukaryota</taxon>
        <taxon>Viridiplantae</taxon>
        <taxon>Streptophyta</taxon>
        <taxon>Embryophyta</taxon>
        <taxon>Tracheophyta</taxon>
        <taxon>Spermatophyta</taxon>
        <taxon>Magnoliopsida</taxon>
        <taxon>eudicotyledons</taxon>
        <taxon>Gunneridae</taxon>
        <taxon>Pentapetalae</taxon>
        <taxon>asterids</taxon>
        <taxon>lamiids</taxon>
        <taxon>Gentianales</taxon>
        <taxon>Rubiaceae</taxon>
        <taxon>Cinchonoideae</taxon>
        <taxon>Cinchoneae</taxon>
        <taxon>Cinchona</taxon>
    </lineage>
</organism>
<evidence type="ECO:0000313" key="2">
    <source>
        <dbReference type="EMBL" id="KAL3533090.1"/>
    </source>
</evidence>
<proteinExistence type="predicted"/>
<sequence>MSLAADSPVHSSSTSSNDFAAFLNAELDSASDVSSSSEREGGVEEKEAKEEEYEGDDTDNNDLQLERIKRCKVEVLESSIELQTSTSQGGVAQTSGASSEMDVCTHPGVIGGLCIQCGQKMDDESGVAFGYIYKNLRLANEEIARLCDKDLRTCFAIKNFT</sequence>